<evidence type="ECO:0000313" key="2">
    <source>
        <dbReference type="Proteomes" id="UP001219518"/>
    </source>
</evidence>
<name>A0AAE1HYC6_9NEOP</name>
<accession>A0AAE1HYC6</accession>
<proteinExistence type="predicted"/>
<comment type="caution">
    <text evidence="1">The sequence shown here is derived from an EMBL/GenBank/DDBJ whole genome shotgun (WGS) entry which is preliminary data.</text>
</comment>
<dbReference type="Proteomes" id="UP001219518">
    <property type="component" value="Unassembled WGS sequence"/>
</dbReference>
<gene>
    <name evidence="1" type="ORF">KUF71_019496</name>
</gene>
<organism evidence="1 2">
    <name type="scientific">Frankliniella fusca</name>
    <dbReference type="NCBI Taxonomy" id="407009"/>
    <lineage>
        <taxon>Eukaryota</taxon>
        <taxon>Metazoa</taxon>
        <taxon>Ecdysozoa</taxon>
        <taxon>Arthropoda</taxon>
        <taxon>Hexapoda</taxon>
        <taxon>Insecta</taxon>
        <taxon>Pterygota</taxon>
        <taxon>Neoptera</taxon>
        <taxon>Paraneoptera</taxon>
        <taxon>Thysanoptera</taxon>
        <taxon>Terebrantia</taxon>
        <taxon>Thripoidea</taxon>
        <taxon>Thripidae</taxon>
        <taxon>Frankliniella</taxon>
    </lineage>
</organism>
<dbReference type="EMBL" id="JAHWGI010001402">
    <property type="protein sequence ID" value="KAK3929665.1"/>
    <property type="molecule type" value="Genomic_DNA"/>
</dbReference>
<reference evidence="1" key="2">
    <citation type="journal article" date="2023" name="BMC Genomics">
        <title>Pest status, molecular evolution, and epigenetic factors derived from the genome assembly of Frankliniella fusca, a thysanopteran phytovirus vector.</title>
        <authorList>
            <person name="Catto M.A."/>
            <person name="Labadie P.E."/>
            <person name="Jacobson A.L."/>
            <person name="Kennedy G.G."/>
            <person name="Srinivasan R."/>
            <person name="Hunt B.G."/>
        </authorList>
    </citation>
    <scope>NUCLEOTIDE SEQUENCE</scope>
    <source>
        <strain evidence="1">PL_HMW_Pooled</strain>
    </source>
</reference>
<keyword evidence="2" id="KW-1185">Reference proteome</keyword>
<reference evidence="1" key="1">
    <citation type="submission" date="2021-07" db="EMBL/GenBank/DDBJ databases">
        <authorList>
            <person name="Catto M.A."/>
            <person name="Jacobson A."/>
            <person name="Kennedy G."/>
            <person name="Labadie P."/>
            <person name="Hunt B.G."/>
            <person name="Srinivasan R."/>
        </authorList>
    </citation>
    <scope>NUCLEOTIDE SEQUENCE</scope>
    <source>
        <strain evidence="1">PL_HMW_Pooled</strain>
        <tissue evidence="1">Head</tissue>
    </source>
</reference>
<evidence type="ECO:0000313" key="1">
    <source>
        <dbReference type="EMBL" id="KAK3929665.1"/>
    </source>
</evidence>
<sequence>MSIELLVALMRVRMGLKWGQGECCVGFRPPEEMLQLFTADMYETTAATGGNADPQIDAEDLGDAVRVLALEDGYEYFDFE</sequence>
<protein>
    <submittedName>
        <fullName evidence="1">Eisosome protein 1</fullName>
    </submittedName>
</protein>
<dbReference type="AlphaFoldDB" id="A0AAE1HYC6"/>